<gene>
    <name evidence="8 10" type="primary">tilS</name>
    <name evidence="10" type="ORF">ACFO4R_06575</name>
</gene>
<evidence type="ECO:0000256" key="1">
    <source>
        <dbReference type="ARBA" id="ARBA00004496"/>
    </source>
</evidence>
<dbReference type="PANTHER" id="PTHR43033">
    <property type="entry name" value="TRNA(ILE)-LYSIDINE SYNTHASE-RELATED"/>
    <property type="match status" value="1"/>
</dbReference>
<comment type="caution">
    <text evidence="10">The sequence shown here is derived from an EMBL/GenBank/DDBJ whole genome shotgun (WGS) entry which is preliminary data.</text>
</comment>
<evidence type="ECO:0000256" key="4">
    <source>
        <dbReference type="ARBA" id="ARBA00022694"/>
    </source>
</evidence>
<dbReference type="InterPro" id="IPR012795">
    <property type="entry name" value="tRNA_Ile_lys_synt_N"/>
</dbReference>
<dbReference type="CDD" id="cd01992">
    <property type="entry name" value="TilS_N"/>
    <property type="match status" value="1"/>
</dbReference>
<dbReference type="InterPro" id="IPR014729">
    <property type="entry name" value="Rossmann-like_a/b/a_fold"/>
</dbReference>
<evidence type="ECO:0000313" key="11">
    <source>
        <dbReference type="Proteomes" id="UP001595916"/>
    </source>
</evidence>
<evidence type="ECO:0000256" key="3">
    <source>
        <dbReference type="ARBA" id="ARBA00022598"/>
    </source>
</evidence>
<dbReference type="InterPro" id="IPR012796">
    <property type="entry name" value="Lysidine-tRNA-synth_C"/>
</dbReference>
<accession>A0ABV9QMW7</accession>
<dbReference type="InterPro" id="IPR020825">
    <property type="entry name" value="Phe-tRNA_synthase-like_B3/B4"/>
</dbReference>
<evidence type="ECO:0000313" key="10">
    <source>
        <dbReference type="EMBL" id="MFC4804746.1"/>
    </source>
</evidence>
<keyword evidence="4 8" id="KW-0819">tRNA processing</keyword>
<evidence type="ECO:0000256" key="2">
    <source>
        <dbReference type="ARBA" id="ARBA00022490"/>
    </source>
</evidence>
<protein>
    <recommendedName>
        <fullName evidence="8">tRNA(Ile)-lysidine synthase</fullName>
        <ecNumber evidence="8">6.3.4.19</ecNumber>
    </recommendedName>
    <alternativeName>
        <fullName evidence="8">tRNA(Ile)-2-lysyl-cytidine synthase</fullName>
    </alternativeName>
    <alternativeName>
        <fullName evidence="8">tRNA(Ile)-lysidine synthetase</fullName>
    </alternativeName>
</protein>
<comment type="subcellular location">
    <subcellularLocation>
        <location evidence="1 8">Cytoplasm</location>
    </subcellularLocation>
</comment>
<keyword evidence="6 8" id="KW-0067">ATP-binding</keyword>
<dbReference type="SUPFAM" id="SSF82829">
    <property type="entry name" value="MesJ substrate recognition domain-like"/>
    <property type="match status" value="1"/>
</dbReference>
<dbReference type="EC" id="6.3.4.19" evidence="8"/>
<dbReference type="Pfam" id="PF01171">
    <property type="entry name" value="ATP_bind_3"/>
    <property type="match status" value="1"/>
</dbReference>
<dbReference type="InterPro" id="IPR011063">
    <property type="entry name" value="TilS/TtcA_N"/>
</dbReference>
<keyword evidence="5 8" id="KW-0547">Nucleotide-binding</keyword>
<dbReference type="GO" id="GO:0032267">
    <property type="term" value="F:tRNA(Ile)-lysidine synthase activity"/>
    <property type="evidence" value="ECO:0007669"/>
    <property type="project" value="UniProtKB-EC"/>
</dbReference>
<comment type="catalytic activity">
    <reaction evidence="7 8">
        <text>cytidine(34) in tRNA(Ile2) + L-lysine + ATP = lysidine(34) in tRNA(Ile2) + AMP + diphosphate + H(+)</text>
        <dbReference type="Rhea" id="RHEA:43744"/>
        <dbReference type="Rhea" id="RHEA-COMP:10625"/>
        <dbReference type="Rhea" id="RHEA-COMP:10670"/>
        <dbReference type="ChEBI" id="CHEBI:15378"/>
        <dbReference type="ChEBI" id="CHEBI:30616"/>
        <dbReference type="ChEBI" id="CHEBI:32551"/>
        <dbReference type="ChEBI" id="CHEBI:33019"/>
        <dbReference type="ChEBI" id="CHEBI:82748"/>
        <dbReference type="ChEBI" id="CHEBI:83665"/>
        <dbReference type="ChEBI" id="CHEBI:456215"/>
        <dbReference type="EC" id="6.3.4.19"/>
    </reaction>
</comment>
<dbReference type="PANTHER" id="PTHR43033:SF1">
    <property type="entry name" value="TRNA(ILE)-LYSIDINE SYNTHASE-RELATED"/>
    <property type="match status" value="1"/>
</dbReference>
<dbReference type="SUPFAM" id="SSF56037">
    <property type="entry name" value="PheT/TilS domain"/>
    <property type="match status" value="1"/>
</dbReference>
<comment type="function">
    <text evidence="8">Ligates lysine onto the cytidine present at position 34 of the AUA codon-specific tRNA(Ile) that contains the anticodon CAU, in an ATP-dependent manner. Cytidine is converted to lysidine, thus changing the amino acid specificity of the tRNA from methionine to isoleucine.</text>
</comment>
<dbReference type="SMART" id="SM00977">
    <property type="entry name" value="TilS_C"/>
    <property type="match status" value="1"/>
</dbReference>
<reference evidence="11" key="1">
    <citation type="journal article" date="2019" name="Int. J. Syst. Evol. Microbiol.">
        <title>The Global Catalogue of Microorganisms (GCM) 10K type strain sequencing project: providing services to taxonomists for standard genome sequencing and annotation.</title>
        <authorList>
            <consortium name="The Broad Institute Genomics Platform"/>
            <consortium name="The Broad Institute Genome Sequencing Center for Infectious Disease"/>
            <person name="Wu L."/>
            <person name="Ma J."/>
        </authorList>
    </citation>
    <scope>NUCLEOTIDE SEQUENCE [LARGE SCALE GENOMIC DNA]</scope>
    <source>
        <strain evidence="11">CCUG 46385</strain>
    </source>
</reference>
<keyword evidence="3 8" id="KW-0436">Ligase</keyword>
<keyword evidence="11" id="KW-1185">Reference proteome</keyword>
<feature type="binding site" evidence="8">
    <location>
        <begin position="27"/>
        <end position="32"/>
    </location>
    <ligand>
        <name>ATP</name>
        <dbReference type="ChEBI" id="CHEBI:30616"/>
    </ligand>
</feature>
<dbReference type="HAMAP" id="MF_01161">
    <property type="entry name" value="tRNA_Ile_lys_synt"/>
    <property type="match status" value="1"/>
</dbReference>
<dbReference type="Gene3D" id="3.40.50.620">
    <property type="entry name" value="HUPs"/>
    <property type="match status" value="1"/>
</dbReference>
<evidence type="ECO:0000256" key="6">
    <source>
        <dbReference type="ARBA" id="ARBA00022840"/>
    </source>
</evidence>
<keyword evidence="2 8" id="KW-0963">Cytoplasm</keyword>
<dbReference type="NCBIfam" id="TIGR02432">
    <property type="entry name" value="lysidine_TilS_N"/>
    <property type="match status" value="1"/>
</dbReference>
<dbReference type="Gene3D" id="1.20.59.20">
    <property type="match status" value="1"/>
</dbReference>
<evidence type="ECO:0000256" key="7">
    <source>
        <dbReference type="ARBA" id="ARBA00048539"/>
    </source>
</evidence>
<organism evidence="10 11">
    <name type="scientific">Filifactor villosus</name>
    <dbReference type="NCBI Taxonomy" id="29374"/>
    <lineage>
        <taxon>Bacteria</taxon>
        <taxon>Bacillati</taxon>
        <taxon>Bacillota</taxon>
        <taxon>Clostridia</taxon>
        <taxon>Peptostreptococcales</taxon>
        <taxon>Filifactoraceae</taxon>
        <taxon>Filifactor</taxon>
    </lineage>
</organism>
<dbReference type="SUPFAM" id="SSF52402">
    <property type="entry name" value="Adenine nucleotide alpha hydrolases-like"/>
    <property type="match status" value="1"/>
</dbReference>
<comment type="domain">
    <text evidence="8">The N-terminal region contains the highly conserved SGGXDS motif, predicted to be a P-loop motif involved in ATP binding.</text>
</comment>
<evidence type="ECO:0000256" key="5">
    <source>
        <dbReference type="ARBA" id="ARBA00022741"/>
    </source>
</evidence>
<feature type="domain" description="Lysidine-tRNA(Ile) synthetase C-terminal" evidence="9">
    <location>
        <begin position="386"/>
        <end position="459"/>
    </location>
</feature>
<dbReference type="NCBIfam" id="TIGR02433">
    <property type="entry name" value="lysidine_TilS_C"/>
    <property type="match status" value="1"/>
</dbReference>
<dbReference type="EMBL" id="JBHSHL010000022">
    <property type="protein sequence ID" value="MFC4804746.1"/>
    <property type="molecule type" value="Genomic_DNA"/>
</dbReference>
<proteinExistence type="inferred from homology"/>
<sequence>MLINRIEKTIEENRLLSEGDKVIIALSGGPDSLFLLHVLTQLRERYKLTLYAVHLNHRIRGFDAHRDALFCAELCDRRDIPFFVRSIDVPEMSKNLKMTMEEAAREARYKLFFELKEELGINRIAVAHNMDDQVETVLMRIMRGTGLYGLKGMDYHLPNGLIRPLLDVEKKEILAYLKEHVLSWCVDETNEEAVYTRNKIRLELLPLMEEFSPKVKESISRMAATLREDGNYIESVASILFEESSSPVSENTIKVDIEALLNRPPAIKKREVRYAIRSVLHSLKGIEAVHLDEVMALAENQKSYAKVNLPGGLWVYKKGNMLYFSTEELKEQELSFSYSLGRNGRVFISEIGTQITAKTLTRDKHLILPTGKYTKAFDLDKIQGSLIVRNREVGDKIRPMGLGGTKKIKNIFIDEKITVEDRDKVPIITDERGNIIWVVGFCISDDFKIDETTRNVIQIHVKHNQ</sequence>
<dbReference type="InterPro" id="IPR012094">
    <property type="entry name" value="tRNA_Ile_lys_synt"/>
</dbReference>
<dbReference type="Pfam" id="PF11734">
    <property type="entry name" value="TilS_C"/>
    <property type="match status" value="1"/>
</dbReference>
<dbReference type="RefSeq" id="WP_379788261.1">
    <property type="nucleotide sequence ID" value="NZ_JBHSHL010000022.1"/>
</dbReference>
<name>A0ABV9QMW7_9FIRM</name>
<comment type="similarity">
    <text evidence="8">Belongs to the tRNA(Ile)-lysidine synthase family.</text>
</comment>
<evidence type="ECO:0000256" key="8">
    <source>
        <dbReference type="HAMAP-Rule" id="MF_01161"/>
    </source>
</evidence>
<dbReference type="Gene3D" id="3.50.40.10">
    <property type="entry name" value="Phenylalanyl-trna Synthetase, Chain B, domain 3"/>
    <property type="match status" value="1"/>
</dbReference>
<evidence type="ECO:0000259" key="9">
    <source>
        <dbReference type="SMART" id="SM00977"/>
    </source>
</evidence>
<dbReference type="Proteomes" id="UP001595916">
    <property type="component" value="Unassembled WGS sequence"/>
</dbReference>